<dbReference type="OrthoDB" id="3024884at2759"/>
<dbReference type="PANTHER" id="PTHR32332:SF31">
    <property type="entry name" value="2-NITROPROPANE DIOXYGENASE FAMILY, PUTATIVE (AFU_ORTHOLOGUE AFUA_2G09850)-RELATED"/>
    <property type="match status" value="1"/>
</dbReference>
<evidence type="ECO:0000313" key="2">
    <source>
        <dbReference type="Proteomes" id="UP001148786"/>
    </source>
</evidence>
<dbReference type="Gene3D" id="3.20.20.70">
    <property type="entry name" value="Aldolase class I"/>
    <property type="match status" value="1"/>
</dbReference>
<reference evidence="1" key="1">
    <citation type="submission" date="2022-07" db="EMBL/GenBank/DDBJ databases">
        <title>Genome Sequence of Agrocybe chaxingu.</title>
        <authorList>
            <person name="Buettner E."/>
        </authorList>
    </citation>
    <scope>NUCLEOTIDE SEQUENCE</scope>
    <source>
        <strain evidence="1">MP-N11</strain>
    </source>
</reference>
<dbReference type="PANTHER" id="PTHR32332">
    <property type="entry name" value="2-NITROPROPANE DIOXYGENASE"/>
    <property type="match status" value="1"/>
</dbReference>
<keyword evidence="2" id="KW-1185">Reference proteome</keyword>
<proteinExistence type="predicted"/>
<dbReference type="Proteomes" id="UP001148786">
    <property type="component" value="Unassembled WGS sequence"/>
</dbReference>
<comment type="caution">
    <text evidence="1">The sequence shown here is derived from an EMBL/GenBank/DDBJ whole genome shotgun (WGS) entry which is preliminary data.</text>
</comment>
<dbReference type="AlphaFoldDB" id="A0A9W8K116"/>
<gene>
    <name evidence="1" type="ORF">NLJ89_g8877</name>
</gene>
<dbReference type="InterPro" id="IPR013785">
    <property type="entry name" value="Aldolase_TIM"/>
</dbReference>
<organism evidence="1 2">
    <name type="scientific">Agrocybe chaxingu</name>
    <dbReference type="NCBI Taxonomy" id="84603"/>
    <lineage>
        <taxon>Eukaryota</taxon>
        <taxon>Fungi</taxon>
        <taxon>Dikarya</taxon>
        <taxon>Basidiomycota</taxon>
        <taxon>Agaricomycotina</taxon>
        <taxon>Agaricomycetes</taxon>
        <taxon>Agaricomycetidae</taxon>
        <taxon>Agaricales</taxon>
        <taxon>Agaricineae</taxon>
        <taxon>Strophariaceae</taxon>
        <taxon>Agrocybe</taxon>
    </lineage>
</organism>
<accession>A0A9W8K116</accession>
<protein>
    <submittedName>
        <fullName evidence="1">Uncharacterized protein</fullName>
    </submittedName>
</protein>
<sequence length="115" mass="12863">MHKELVVSAGFEDVARTVIFTGRPMRVRKTPYVADWEANRQQEIKELTSKGIIPHYNELEKHPEKSVEGRPWLMGSVSAVVNDILPAKTIVDNMVAQAVEVLQSNAAKVKISPKL</sequence>
<evidence type="ECO:0000313" key="1">
    <source>
        <dbReference type="EMBL" id="KAJ3502466.1"/>
    </source>
</evidence>
<dbReference type="EMBL" id="JANKHO010001278">
    <property type="protein sequence ID" value="KAJ3502466.1"/>
    <property type="molecule type" value="Genomic_DNA"/>
</dbReference>
<name>A0A9W8K116_9AGAR</name>